<evidence type="ECO:0000313" key="1">
    <source>
        <dbReference type="EMBL" id="PIP58124.1"/>
    </source>
</evidence>
<protein>
    <submittedName>
        <fullName evidence="1">Uncharacterized protein</fullName>
    </submittedName>
</protein>
<organism evidence="1 2">
    <name type="scientific">Candidatus Vogelbacteria bacterium CG22_combo_CG10-13_8_21_14_all_37_9</name>
    <dbReference type="NCBI Taxonomy" id="1975046"/>
    <lineage>
        <taxon>Bacteria</taxon>
        <taxon>Candidatus Vogeliibacteriota</taxon>
    </lineage>
</organism>
<name>A0A2H0BKJ7_9BACT</name>
<dbReference type="Proteomes" id="UP000229334">
    <property type="component" value="Unassembled WGS sequence"/>
</dbReference>
<evidence type="ECO:0000313" key="2">
    <source>
        <dbReference type="Proteomes" id="UP000229334"/>
    </source>
</evidence>
<dbReference type="AlphaFoldDB" id="A0A2H0BKJ7"/>
<gene>
    <name evidence="1" type="ORF">COX02_01990</name>
</gene>
<sequence length="70" mass="7563">MSKSRLIILTLILILALGFLWFTTRSLKINKLPTDELGPILTCTKEAKICPDGSAVGRTGPNCEFGACPN</sequence>
<reference evidence="1 2" key="1">
    <citation type="submission" date="2017-09" db="EMBL/GenBank/DDBJ databases">
        <title>Depth-based differentiation of microbial function through sediment-hosted aquifers and enrichment of novel symbionts in the deep terrestrial subsurface.</title>
        <authorList>
            <person name="Probst A.J."/>
            <person name="Ladd B."/>
            <person name="Jarett J.K."/>
            <person name="Geller-Mcgrath D.E."/>
            <person name="Sieber C.M."/>
            <person name="Emerson J.B."/>
            <person name="Anantharaman K."/>
            <person name="Thomas B.C."/>
            <person name="Malmstrom R."/>
            <person name="Stieglmeier M."/>
            <person name="Klingl A."/>
            <person name="Woyke T."/>
            <person name="Ryan C.M."/>
            <person name="Banfield J.F."/>
        </authorList>
    </citation>
    <scope>NUCLEOTIDE SEQUENCE [LARGE SCALE GENOMIC DNA]</scope>
    <source>
        <strain evidence="1">CG22_combo_CG10-13_8_21_14_all_37_9</strain>
    </source>
</reference>
<comment type="caution">
    <text evidence="1">The sequence shown here is derived from an EMBL/GenBank/DDBJ whole genome shotgun (WGS) entry which is preliminary data.</text>
</comment>
<accession>A0A2H0BKJ7</accession>
<dbReference type="EMBL" id="PCSX01000030">
    <property type="protein sequence ID" value="PIP58124.1"/>
    <property type="molecule type" value="Genomic_DNA"/>
</dbReference>
<proteinExistence type="predicted"/>